<keyword evidence="3" id="KW-1185">Reference proteome</keyword>
<feature type="compositionally biased region" description="Low complexity" evidence="1">
    <location>
        <begin position="8"/>
        <end position="18"/>
    </location>
</feature>
<gene>
    <name evidence="2" type="ORF">HZH66_000078</name>
</gene>
<protein>
    <submittedName>
        <fullName evidence="2">Uncharacterized protein</fullName>
    </submittedName>
</protein>
<name>A0A834NIZ7_VESVU</name>
<reference evidence="2" key="1">
    <citation type="journal article" date="2020" name="G3 (Bethesda)">
        <title>High-Quality Assemblies for Three Invasive Social Wasps from the &lt;i&gt;Vespula&lt;/i&gt; Genus.</title>
        <authorList>
            <person name="Harrop T.W.R."/>
            <person name="Guhlin J."/>
            <person name="McLaughlin G.M."/>
            <person name="Permina E."/>
            <person name="Stockwell P."/>
            <person name="Gilligan J."/>
            <person name="Le Lec M.F."/>
            <person name="Gruber M.A.M."/>
            <person name="Quinn O."/>
            <person name="Lovegrove M."/>
            <person name="Duncan E.J."/>
            <person name="Remnant E.J."/>
            <person name="Van Eeckhoven J."/>
            <person name="Graham B."/>
            <person name="Knapp R.A."/>
            <person name="Langford K.W."/>
            <person name="Kronenberg Z."/>
            <person name="Press M.O."/>
            <person name="Eacker S.M."/>
            <person name="Wilson-Rankin E.E."/>
            <person name="Purcell J."/>
            <person name="Lester P.J."/>
            <person name="Dearden P.K."/>
        </authorList>
    </citation>
    <scope>NUCLEOTIDE SEQUENCE</scope>
    <source>
        <strain evidence="2">Marl-1</strain>
    </source>
</reference>
<comment type="caution">
    <text evidence="2">The sequence shown here is derived from an EMBL/GenBank/DDBJ whole genome shotgun (WGS) entry which is preliminary data.</text>
</comment>
<organism evidence="2 3">
    <name type="scientific">Vespula vulgaris</name>
    <name type="common">Yellow jacket</name>
    <name type="synonym">Wasp</name>
    <dbReference type="NCBI Taxonomy" id="7454"/>
    <lineage>
        <taxon>Eukaryota</taxon>
        <taxon>Metazoa</taxon>
        <taxon>Ecdysozoa</taxon>
        <taxon>Arthropoda</taxon>
        <taxon>Hexapoda</taxon>
        <taxon>Insecta</taxon>
        <taxon>Pterygota</taxon>
        <taxon>Neoptera</taxon>
        <taxon>Endopterygota</taxon>
        <taxon>Hymenoptera</taxon>
        <taxon>Apocrita</taxon>
        <taxon>Aculeata</taxon>
        <taxon>Vespoidea</taxon>
        <taxon>Vespidae</taxon>
        <taxon>Vespinae</taxon>
        <taxon>Vespula</taxon>
    </lineage>
</organism>
<evidence type="ECO:0000313" key="3">
    <source>
        <dbReference type="Proteomes" id="UP000614350"/>
    </source>
</evidence>
<dbReference type="Proteomes" id="UP000614350">
    <property type="component" value="Unassembled WGS sequence"/>
</dbReference>
<evidence type="ECO:0000256" key="1">
    <source>
        <dbReference type="SAM" id="MobiDB-lite"/>
    </source>
</evidence>
<sequence length="176" mass="19848">MKKKKETTTTTTTTTSTTKQKKKKKKDRDKVASLRFTLPLLKALANDRDYSGKLSKRTLNVVIFIVLHERSIYRWITDDECPNEISEKFKGFVFRRGMKIGTGLSPLPTFVQSSEGPICRKDRLSPSPVLPVDSSFHLGARKFPFSEERRKLRDFRGALSGGEGKEAIAMAHVVSA</sequence>
<proteinExistence type="predicted"/>
<dbReference type="EMBL" id="JACSEA010000001">
    <property type="protein sequence ID" value="KAF7411182.1"/>
    <property type="molecule type" value="Genomic_DNA"/>
</dbReference>
<dbReference type="AlphaFoldDB" id="A0A834NIZ7"/>
<accession>A0A834NIZ7</accession>
<feature type="region of interest" description="Disordered" evidence="1">
    <location>
        <begin position="1"/>
        <end position="28"/>
    </location>
</feature>
<evidence type="ECO:0000313" key="2">
    <source>
        <dbReference type="EMBL" id="KAF7411182.1"/>
    </source>
</evidence>